<dbReference type="RefSeq" id="YP_009147810.1">
    <property type="nucleotide sequence ID" value="NC_027341.1"/>
</dbReference>
<feature type="domain" description="DUF6558" evidence="1">
    <location>
        <begin position="9"/>
        <end position="100"/>
    </location>
</feature>
<dbReference type="OrthoDB" id="6674at10239"/>
<keyword evidence="3" id="KW-1185">Reference proteome</keyword>
<sequence length="254" mass="28660">MNTIKDKISFTYNGKNTSEFGIINVSMDNGMFDEAFVASRTVNSETVKDVRKSLFNGVTYEDLSFELNLAFEKDFTDELIDKVIDWLYGKEYYSKLQFEGLNKFVYAMPNGESRIVHTGTGRGYIVVSMITNSPYMYGNILSFEKGASKDSISITLEGKINPEMNIDLYPLKDGTYSITVNGYTLKISNLKANEIVTINPYEEEISSSLNGVYHYSDYVGDLSKLSLLKKVNTVSASASQNLKVIITYQPYYIK</sequence>
<evidence type="ECO:0000313" key="3">
    <source>
        <dbReference type="Proteomes" id="UP000032686"/>
    </source>
</evidence>
<name>A0A0D3MT91_9CAUD</name>
<evidence type="ECO:0000313" key="2">
    <source>
        <dbReference type="EMBL" id="AIX12656.1"/>
    </source>
</evidence>
<dbReference type="EMBL" id="KM677185">
    <property type="protein sequence ID" value="AIX12656.1"/>
    <property type="molecule type" value="Genomic_DNA"/>
</dbReference>
<organism evidence="2 3">
    <name type="scientific">Lactococcus phage WRP3</name>
    <dbReference type="NCBI Taxonomy" id="1560313"/>
    <lineage>
        <taxon>Viruses</taxon>
        <taxon>Duplodnaviria</taxon>
        <taxon>Heunggongvirae</taxon>
        <taxon>Uroviricota</taxon>
        <taxon>Caudoviricetes</taxon>
        <taxon>Audreyjarvisvirus</taxon>
        <taxon>Audreyjarvisvirus WRP3</taxon>
    </lineage>
</organism>
<dbReference type="GeneID" id="24722419"/>
<reference evidence="2 3" key="1">
    <citation type="journal article" date="2015" name="Appl. Environ. Microbiol.">
        <title>Lactococcal 949 group phages recognize a carbohydrate receptor on the host cell surface.</title>
        <authorList>
            <person name="Mahony J."/>
            <person name="Randazzo W."/>
            <person name="Neve H."/>
            <person name="Settanni L."/>
            <person name="van Sinderen D."/>
        </authorList>
    </citation>
    <scope>NUCLEOTIDE SEQUENCE [LARGE SCALE GENOMIC DNA]</scope>
    <source>
        <strain evidence="2">WRP3</strain>
    </source>
</reference>
<gene>
    <name evidence="2" type="ORF">WRP3_153</name>
</gene>
<dbReference type="Gene3D" id="2.40.30.200">
    <property type="match status" value="1"/>
</dbReference>
<dbReference type="Pfam" id="PF20195">
    <property type="entry name" value="DUF6558"/>
    <property type="match status" value="1"/>
</dbReference>
<dbReference type="InterPro" id="IPR046688">
    <property type="entry name" value="DUF6558_N"/>
</dbReference>
<dbReference type="KEGG" id="vg:24722419"/>
<dbReference type="Proteomes" id="UP000032686">
    <property type="component" value="Segment"/>
</dbReference>
<proteinExistence type="predicted"/>
<accession>A0A0D3MT91</accession>
<protein>
    <submittedName>
        <fullName evidence="2">Tail component</fullName>
    </submittedName>
</protein>
<evidence type="ECO:0000259" key="1">
    <source>
        <dbReference type="Pfam" id="PF20195"/>
    </source>
</evidence>